<dbReference type="EC" id="2.7.7.40" evidence="9"/>
<dbReference type="UniPathway" id="UPA00790"/>
<dbReference type="Proteomes" id="UP000095768">
    <property type="component" value="Unassembled WGS sequence"/>
</dbReference>
<comment type="catalytic activity">
    <reaction evidence="6 9">
        <text>D-ribitol 5-phosphate + CTP + H(+) = CDP-L-ribitol + diphosphate</text>
        <dbReference type="Rhea" id="RHEA:12456"/>
        <dbReference type="ChEBI" id="CHEBI:15378"/>
        <dbReference type="ChEBI" id="CHEBI:33019"/>
        <dbReference type="ChEBI" id="CHEBI:37563"/>
        <dbReference type="ChEBI" id="CHEBI:57608"/>
        <dbReference type="ChEBI" id="CHEBI:57695"/>
        <dbReference type="EC" id="2.7.7.40"/>
    </reaction>
</comment>
<sequence>MIYGGILAGGIGSRMGNVPLPKQFLDLDGKPILVHTVEKFLLTSEFDKIYIATPQKWISHTKDTLRKHNIDDARVEVVQGGSDRNETIMSIIRAAEAEHGITDEDVIVTHDAVRPFLTRRIIKENIDNVLEYGAVDTVITATDTIITSEDGDSIQSIPVRSEMYQGQTPQSFNINLLRNSYNELSDDDKKIMTDACKILVVGNKQVKLVMGELYNIKITTPYDLKVANSIIKGGMMSD</sequence>
<dbReference type="GO" id="GO:1902012">
    <property type="term" value="P:poly(ribitol phosphate) teichoic acid biosynthetic process"/>
    <property type="evidence" value="ECO:0007669"/>
    <property type="project" value="UniProtKB-UniRule"/>
</dbReference>
<feature type="binding site" evidence="9">
    <location>
        <begin position="7"/>
        <end position="10"/>
    </location>
    <ligand>
        <name>CTP</name>
        <dbReference type="ChEBI" id="CHEBI:37563"/>
    </ligand>
</feature>
<dbReference type="FunFam" id="3.90.550.10:FF:000003">
    <property type="entry name" value="2-C-methyl-D-erythritol 4-phosphate cytidylyltransferase"/>
    <property type="match status" value="1"/>
</dbReference>
<evidence type="ECO:0000313" key="10">
    <source>
        <dbReference type="EMBL" id="SCS38343.1"/>
    </source>
</evidence>
<dbReference type="EMBL" id="FMPI01000002">
    <property type="protein sequence ID" value="SCS38343.1"/>
    <property type="molecule type" value="Genomic_DNA"/>
</dbReference>
<dbReference type="PANTHER" id="PTHR32125">
    <property type="entry name" value="2-C-METHYL-D-ERYTHRITOL 4-PHOSPHATE CYTIDYLYLTRANSFERASE, CHLOROPLASTIC"/>
    <property type="match status" value="1"/>
</dbReference>
<dbReference type="EMBL" id="FMPG01000002">
    <property type="protein sequence ID" value="SCS56613.1"/>
    <property type="molecule type" value="Genomic_DNA"/>
</dbReference>
<feature type="site" description="Positions ribitol 5-phosphate for the nucleophilic attack" evidence="9">
    <location>
        <position position="160"/>
    </location>
</feature>
<evidence type="ECO:0000256" key="3">
    <source>
        <dbReference type="ARBA" id="ARBA00022695"/>
    </source>
</evidence>
<dbReference type="InterPro" id="IPR034709">
    <property type="entry name" value="TarI"/>
</dbReference>
<dbReference type="Pfam" id="PF01128">
    <property type="entry name" value="IspD"/>
    <property type="match status" value="1"/>
</dbReference>
<keyword evidence="12" id="KW-1185">Reference proteome</keyword>
<evidence type="ECO:0000313" key="12">
    <source>
        <dbReference type="Proteomes" id="UP000095412"/>
    </source>
</evidence>
<dbReference type="Gene3D" id="3.90.550.10">
    <property type="entry name" value="Spore Coat Polysaccharide Biosynthesis Protein SpsA, Chain A"/>
    <property type="match status" value="1"/>
</dbReference>
<comment type="similarity">
    <text evidence="8 9">Belongs to the IspD/TarI cytidylyltransferase family. TarI subfamily.</text>
</comment>
<reference evidence="10 12" key="1">
    <citation type="submission" date="2016-09" db="EMBL/GenBank/DDBJ databases">
        <authorList>
            <consortium name="Pathogen Informatics"/>
            <person name="Sun Q."/>
            <person name="Inoue M."/>
        </authorList>
    </citation>
    <scope>NUCLEOTIDE SEQUENCE [LARGE SCALE GENOMIC DNA]</scope>
    <source>
        <strain evidence="10 12">82C</strain>
    </source>
</reference>
<dbReference type="GO" id="GO:0008299">
    <property type="term" value="P:isoprenoid biosynthetic process"/>
    <property type="evidence" value="ECO:0007669"/>
    <property type="project" value="InterPro"/>
</dbReference>
<comment type="function">
    <text evidence="7 9">Catalyzes the transfer of the cytidylyl group of CTP to D-ribitol 5-phosphate.</text>
</comment>
<dbReference type="HAMAP" id="MF_02068">
    <property type="entry name" value="TarI"/>
    <property type="match status" value="1"/>
</dbReference>
<evidence type="ECO:0000313" key="13">
    <source>
        <dbReference type="Proteomes" id="UP000095768"/>
    </source>
</evidence>
<feature type="site" description="Transition state stabilizer" evidence="9">
    <location>
        <position position="22"/>
    </location>
</feature>
<dbReference type="NCBIfam" id="NF001183">
    <property type="entry name" value="PRK00155.1-3"/>
    <property type="match status" value="1"/>
</dbReference>
<dbReference type="InterPro" id="IPR018294">
    <property type="entry name" value="ISPD_synthase_CS"/>
</dbReference>
<dbReference type="RefSeq" id="WP_069994528.1">
    <property type="nucleotide sequence ID" value="NZ_FMPG01000002.1"/>
</dbReference>
<dbReference type="PROSITE" id="PS01295">
    <property type="entry name" value="ISPD"/>
    <property type="match status" value="1"/>
</dbReference>
<dbReference type="CDD" id="cd02516">
    <property type="entry name" value="CDP-ME_synthetase"/>
    <property type="match status" value="1"/>
</dbReference>
<dbReference type="InterPro" id="IPR029044">
    <property type="entry name" value="Nucleotide-diphossugar_trans"/>
</dbReference>
<keyword evidence="4 9" id="KW-0777">Teichoic acid biosynthesis</keyword>
<keyword evidence="2 9" id="KW-0808">Transferase</keyword>
<dbReference type="GO" id="GO:0071555">
    <property type="term" value="P:cell wall organization"/>
    <property type="evidence" value="ECO:0007669"/>
    <property type="project" value="UniProtKB-KW"/>
</dbReference>
<dbReference type="InterPro" id="IPR050088">
    <property type="entry name" value="IspD/TarI_cytidylyltransf_bact"/>
</dbReference>
<dbReference type="AlphaFoldDB" id="A0A1D4HM94"/>
<accession>A0A1D4HM94</accession>
<dbReference type="Proteomes" id="UP000095412">
    <property type="component" value="Unassembled WGS sequence"/>
</dbReference>
<evidence type="ECO:0000256" key="5">
    <source>
        <dbReference type="ARBA" id="ARBA00023316"/>
    </source>
</evidence>
<dbReference type="SUPFAM" id="SSF53448">
    <property type="entry name" value="Nucleotide-diphospho-sugar transferases"/>
    <property type="match status" value="1"/>
</dbReference>
<organism evidence="11 13">
    <name type="scientific">Staphylococcus caeli</name>
    <dbReference type="NCBI Taxonomy" id="2201815"/>
    <lineage>
        <taxon>Bacteria</taxon>
        <taxon>Bacillati</taxon>
        <taxon>Bacillota</taxon>
        <taxon>Bacilli</taxon>
        <taxon>Bacillales</taxon>
        <taxon>Staphylococcaceae</taxon>
        <taxon>Staphylococcus</taxon>
    </lineage>
</organism>
<feature type="site" description="Transition state stabilizer" evidence="9">
    <location>
        <position position="14"/>
    </location>
</feature>
<reference evidence="11 13" key="2">
    <citation type="submission" date="2016-09" db="EMBL/GenBank/DDBJ databases">
        <authorList>
            <consortium name="Pathogen Informatics"/>
        </authorList>
    </citation>
    <scope>NUCLEOTIDE SEQUENCE [LARGE SCALE GENOMIC DNA]</scope>
    <source>
        <strain evidence="11 13">82B</strain>
    </source>
</reference>
<dbReference type="GO" id="GO:0047349">
    <property type="term" value="F:D-ribitol-5-phosphate cytidylyltransferase activity"/>
    <property type="evidence" value="ECO:0007669"/>
    <property type="project" value="UniProtKB-UniRule"/>
</dbReference>
<evidence type="ECO:0000256" key="1">
    <source>
        <dbReference type="ARBA" id="ARBA00004837"/>
    </source>
</evidence>
<dbReference type="OrthoDB" id="9806837at2"/>
<keyword evidence="3 9" id="KW-0548">Nucleotidyltransferase</keyword>
<comment type="pathway">
    <text evidence="1 9">Cell wall biogenesis; poly(ribitol phosphate) teichoic acid biosynthesis.</text>
</comment>
<keyword evidence="5 9" id="KW-0961">Cell wall biogenesis/degradation</keyword>
<evidence type="ECO:0000256" key="7">
    <source>
        <dbReference type="ARBA" id="ARBA00056549"/>
    </source>
</evidence>
<dbReference type="PANTHER" id="PTHR32125:SF8">
    <property type="entry name" value="RIBITOL-5-PHOSPHATE CYTIDYLYLTRANSFERASE"/>
    <property type="match status" value="1"/>
</dbReference>
<evidence type="ECO:0000256" key="6">
    <source>
        <dbReference type="ARBA" id="ARBA00049484"/>
    </source>
</evidence>
<feature type="site" description="Positions ribitol 5-phosphate for the nucleophilic attack" evidence="9">
    <location>
        <position position="217"/>
    </location>
</feature>
<evidence type="ECO:0000256" key="8">
    <source>
        <dbReference type="ARBA" id="ARBA00061485"/>
    </source>
</evidence>
<proteinExistence type="inferred from homology"/>
<feature type="binding site" evidence="9">
    <location>
        <begin position="81"/>
        <end position="87"/>
    </location>
    <ligand>
        <name>CTP</name>
        <dbReference type="ChEBI" id="CHEBI:37563"/>
    </ligand>
</feature>
<dbReference type="GO" id="GO:0050518">
    <property type="term" value="F:2-C-methyl-D-erythritol 4-phosphate cytidylyltransferase activity"/>
    <property type="evidence" value="ECO:0007669"/>
    <property type="project" value="TreeGrafter"/>
</dbReference>
<evidence type="ECO:0000313" key="11">
    <source>
        <dbReference type="EMBL" id="SCS56613.1"/>
    </source>
</evidence>
<dbReference type="InterPro" id="IPR034683">
    <property type="entry name" value="IspD/TarI"/>
</dbReference>
<name>A0A1D4HM94_9STAP</name>
<evidence type="ECO:0000256" key="9">
    <source>
        <dbReference type="HAMAP-Rule" id="MF_02068"/>
    </source>
</evidence>
<protein>
    <recommendedName>
        <fullName evidence="9">Ribitol-5-phosphate cytidylyltransferase</fullName>
        <ecNumber evidence="9">2.7.7.40</ecNumber>
    </recommendedName>
</protein>
<evidence type="ECO:0000256" key="4">
    <source>
        <dbReference type="ARBA" id="ARBA00022944"/>
    </source>
</evidence>
<comment type="caution">
    <text evidence="9">Lacks conserved residue(s) required for the propagation of feature annotation.</text>
</comment>
<evidence type="ECO:0000256" key="2">
    <source>
        <dbReference type="ARBA" id="ARBA00022679"/>
    </source>
</evidence>
<gene>
    <name evidence="11" type="primary">ispD</name>
    <name evidence="9" type="synonym">tarI</name>
    <name evidence="11" type="ORF">SAMEA2297795_00709</name>
    <name evidence="10" type="ORF">SAMEA2297796_00386</name>
</gene>